<accession>A0A0F9RDI6</accession>
<feature type="region of interest" description="Disordered" evidence="1">
    <location>
        <begin position="80"/>
        <end position="112"/>
    </location>
</feature>
<feature type="compositionally biased region" description="Low complexity" evidence="1">
    <location>
        <begin position="86"/>
        <end position="95"/>
    </location>
</feature>
<evidence type="ECO:0000256" key="1">
    <source>
        <dbReference type="SAM" id="MobiDB-lite"/>
    </source>
</evidence>
<sequence length="210" mass="22061">MSEIDKLRDVAKVAGVDVDALLGELNATLLEDSRKMLGELVDQIAGQVEGKLSQFQDNQQGEIERRVQVALEPVMKMAEEAKAQREAQSQAAQAARPDTSGPGNNSQAGGAPAWLGEGLGLLKILIEQGDPVKQLNKVAELRNAFSAFESPGPSPDTVFRIYADAAKIAARGAGKGDSSRPLERGGRSGSGGQPRGNPPKPLLDAVIEVG</sequence>
<comment type="caution">
    <text evidence="2">The sequence shown here is derived from an EMBL/GenBank/DDBJ whole genome shotgun (WGS) entry which is preliminary data.</text>
</comment>
<protein>
    <submittedName>
        <fullName evidence="2">Uncharacterized protein</fullName>
    </submittedName>
</protein>
<organism evidence="2">
    <name type="scientific">marine sediment metagenome</name>
    <dbReference type="NCBI Taxonomy" id="412755"/>
    <lineage>
        <taxon>unclassified sequences</taxon>
        <taxon>metagenomes</taxon>
        <taxon>ecological metagenomes</taxon>
    </lineage>
</organism>
<evidence type="ECO:0000313" key="2">
    <source>
        <dbReference type="EMBL" id="KKN15313.1"/>
    </source>
</evidence>
<name>A0A0F9RDI6_9ZZZZ</name>
<feature type="region of interest" description="Disordered" evidence="1">
    <location>
        <begin position="170"/>
        <end position="210"/>
    </location>
</feature>
<reference evidence="2" key="1">
    <citation type="journal article" date="2015" name="Nature">
        <title>Complex archaea that bridge the gap between prokaryotes and eukaryotes.</title>
        <authorList>
            <person name="Spang A."/>
            <person name="Saw J.H."/>
            <person name="Jorgensen S.L."/>
            <person name="Zaremba-Niedzwiedzka K."/>
            <person name="Martijn J."/>
            <person name="Lind A.E."/>
            <person name="van Eijk R."/>
            <person name="Schleper C."/>
            <person name="Guy L."/>
            <person name="Ettema T.J."/>
        </authorList>
    </citation>
    <scope>NUCLEOTIDE SEQUENCE</scope>
</reference>
<feature type="compositionally biased region" description="Basic and acidic residues" evidence="1">
    <location>
        <begin position="177"/>
        <end position="186"/>
    </location>
</feature>
<dbReference type="EMBL" id="LAZR01003725">
    <property type="protein sequence ID" value="KKN15313.1"/>
    <property type="molecule type" value="Genomic_DNA"/>
</dbReference>
<gene>
    <name evidence="2" type="ORF">LCGC14_0987350</name>
</gene>
<dbReference type="AlphaFoldDB" id="A0A0F9RDI6"/>
<proteinExistence type="predicted"/>